<dbReference type="OrthoDB" id="3685327at2759"/>
<dbReference type="InParanoid" id="A0A0C2ST86"/>
<dbReference type="STRING" id="946122.A0A0C2ST86"/>
<dbReference type="HOGENOM" id="CLU_118201_0_0_1"/>
<dbReference type="AlphaFoldDB" id="A0A0C2ST86"/>
<reference evidence="1 2" key="1">
    <citation type="submission" date="2014-04" db="EMBL/GenBank/DDBJ databases">
        <title>Evolutionary Origins and Diversification of the Mycorrhizal Mutualists.</title>
        <authorList>
            <consortium name="DOE Joint Genome Institute"/>
            <consortium name="Mycorrhizal Genomics Consortium"/>
            <person name="Kohler A."/>
            <person name="Kuo A."/>
            <person name="Nagy L.G."/>
            <person name="Floudas D."/>
            <person name="Copeland A."/>
            <person name="Barry K.W."/>
            <person name="Cichocki N."/>
            <person name="Veneault-Fourrey C."/>
            <person name="LaButti K."/>
            <person name="Lindquist E.A."/>
            <person name="Lipzen A."/>
            <person name="Lundell T."/>
            <person name="Morin E."/>
            <person name="Murat C."/>
            <person name="Riley R."/>
            <person name="Ohm R."/>
            <person name="Sun H."/>
            <person name="Tunlid A."/>
            <person name="Henrissat B."/>
            <person name="Grigoriev I.V."/>
            <person name="Hibbett D.S."/>
            <person name="Martin F."/>
        </authorList>
    </citation>
    <scope>NUCLEOTIDE SEQUENCE [LARGE SCALE GENOMIC DNA]</scope>
    <source>
        <strain evidence="1 2">Koide BX008</strain>
    </source>
</reference>
<proteinExistence type="predicted"/>
<dbReference type="Proteomes" id="UP000054549">
    <property type="component" value="Unassembled WGS sequence"/>
</dbReference>
<evidence type="ECO:0000313" key="1">
    <source>
        <dbReference type="EMBL" id="KIL57259.1"/>
    </source>
</evidence>
<evidence type="ECO:0000313" key="2">
    <source>
        <dbReference type="Proteomes" id="UP000054549"/>
    </source>
</evidence>
<dbReference type="EMBL" id="KN818376">
    <property type="protein sequence ID" value="KIL57259.1"/>
    <property type="molecule type" value="Genomic_DNA"/>
</dbReference>
<protein>
    <submittedName>
        <fullName evidence="1">Uncharacterized protein</fullName>
    </submittedName>
</protein>
<organism evidence="1 2">
    <name type="scientific">Amanita muscaria (strain Koide BX008)</name>
    <dbReference type="NCBI Taxonomy" id="946122"/>
    <lineage>
        <taxon>Eukaryota</taxon>
        <taxon>Fungi</taxon>
        <taxon>Dikarya</taxon>
        <taxon>Basidiomycota</taxon>
        <taxon>Agaricomycotina</taxon>
        <taxon>Agaricomycetes</taxon>
        <taxon>Agaricomycetidae</taxon>
        <taxon>Agaricales</taxon>
        <taxon>Pluteineae</taxon>
        <taxon>Amanitaceae</taxon>
        <taxon>Amanita</taxon>
    </lineage>
</organism>
<keyword evidence="2" id="KW-1185">Reference proteome</keyword>
<gene>
    <name evidence="1" type="ORF">M378DRAFT_88117</name>
</gene>
<sequence length="150" mass="17405">MEDFVTRALFDEIDKREFEDVEKRQAQLIAKAGEMIWKLVSGIRGQLDKEKDARGKYTSTLAGKLCNAKPQYNWIIIHSGDVHFDGVRGKDWGHMHKEFPLSFLHRTMGYEVYYGKSGKVVRKGDGGWLNWGFCGHFQRTKDRFVTFSKP</sequence>
<name>A0A0C2ST86_AMAMK</name>
<accession>A0A0C2ST86</accession>